<comment type="subcellular location">
    <subcellularLocation>
        <location evidence="1">Membrane</location>
        <topology evidence="1">Lipid-anchor</topology>
    </subcellularLocation>
</comment>
<protein>
    <recommendedName>
        <fullName evidence="7">J domain-containing protein</fullName>
    </recommendedName>
</protein>
<dbReference type="Pfam" id="PF00226">
    <property type="entry name" value="DnaJ"/>
    <property type="match status" value="1"/>
</dbReference>
<evidence type="ECO:0000256" key="5">
    <source>
        <dbReference type="ARBA" id="ARBA00023288"/>
    </source>
</evidence>
<dbReference type="SUPFAM" id="SSF46565">
    <property type="entry name" value="Chaperone J-domain"/>
    <property type="match status" value="1"/>
</dbReference>
<keyword evidence="9" id="KW-1185">Reference proteome</keyword>
<evidence type="ECO:0000313" key="8">
    <source>
        <dbReference type="EMBL" id="KAF3496656.1"/>
    </source>
</evidence>
<dbReference type="PANTHER" id="PTHR44027:SF7">
    <property type="entry name" value="DNAJ HOMOLOG SUBFAMILY C MEMBER 5 HOMOLOG"/>
    <property type="match status" value="1"/>
</dbReference>
<evidence type="ECO:0000256" key="2">
    <source>
        <dbReference type="ARBA" id="ARBA00023136"/>
    </source>
</evidence>
<dbReference type="CDD" id="cd06257">
    <property type="entry name" value="DnaJ"/>
    <property type="match status" value="1"/>
</dbReference>
<comment type="caution">
    <text evidence="8">The sequence shown here is derived from an EMBL/GenBank/DDBJ whole genome shotgun (WGS) entry which is preliminary data.</text>
</comment>
<dbReference type="InterPro" id="IPR018253">
    <property type="entry name" value="DnaJ_domain_CS"/>
</dbReference>
<dbReference type="PROSITE" id="PS00636">
    <property type="entry name" value="DNAJ_1"/>
    <property type="match status" value="1"/>
</dbReference>
<evidence type="ECO:0000259" key="7">
    <source>
        <dbReference type="PROSITE" id="PS50076"/>
    </source>
</evidence>
<organism evidence="8 9">
    <name type="scientific">Brassica cretica</name>
    <name type="common">Mustard</name>
    <dbReference type="NCBI Taxonomy" id="69181"/>
    <lineage>
        <taxon>Eukaryota</taxon>
        <taxon>Viridiplantae</taxon>
        <taxon>Streptophyta</taxon>
        <taxon>Embryophyta</taxon>
        <taxon>Tracheophyta</taxon>
        <taxon>Spermatophyta</taxon>
        <taxon>Magnoliopsida</taxon>
        <taxon>eudicotyledons</taxon>
        <taxon>Gunneridae</taxon>
        <taxon>Pentapetalae</taxon>
        <taxon>rosids</taxon>
        <taxon>malvids</taxon>
        <taxon>Brassicales</taxon>
        <taxon>Brassicaceae</taxon>
        <taxon>Brassiceae</taxon>
        <taxon>Brassica</taxon>
    </lineage>
</organism>
<evidence type="ECO:0000256" key="3">
    <source>
        <dbReference type="ARBA" id="ARBA00023139"/>
    </source>
</evidence>
<evidence type="ECO:0000313" key="9">
    <source>
        <dbReference type="Proteomes" id="UP000266723"/>
    </source>
</evidence>
<dbReference type="Gene3D" id="1.10.287.110">
    <property type="entry name" value="DnaJ domain"/>
    <property type="match status" value="1"/>
</dbReference>
<keyword evidence="2" id="KW-0472">Membrane</keyword>
<dbReference type="PRINTS" id="PR00625">
    <property type="entry name" value="JDOMAIN"/>
</dbReference>
<proteinExistence type="predicted"/>
<dbReference type="EMBL" id="QGKV02002055">
    <property type="protein sequence ID" value="KAF3496656.1"/>
    <property type="molecule type" value="Genomic_DNA"/>
</dbReference>
<sequence length="98" mass="11303">MAIRWSELCIVLFALSYAICVIAGKSYYDVLQVPKGASDEQIKRAYRKLALKYHPDKNPGNDEATRKFADINNAYEVLSDEEKREIYNKYGEEGLKQH</sequence>
<keyword evidence="3" id="KW-0564">Palmitate</keyword>
<feature type="chain" id="PRO_5045439740" description="J domain-containing protein" evidence="6">
    <location>
        <begin position="24"/>
        <end position="98"/>
    </location>
</feature>
<dbReference type="InterPro" id="IPR051434">
    <property type="entry name" value="DnaJ_C_subfamily_member5"/>
</dbReference>
<evidence type="ECO:0000256" key="4">
    <source>
        <dbReference type="ARBA" id="ARBA00023186"/>
    </source>
</evidence>
<dbReference type="Proteomes" id="UP000266723">
    <property type="component" value="Unassembled WGS sequence"/>
</dbReference>
<evidence type="ECO:0000256" key="6">
    <source>
        <dbReference type="SAM" id="SignalP"/>
    </source>
</evidence>
<dbReference type="InterPro" id="IPR036869">
    <property type="entry name" value="J_dom_sf"/>
</dbReference>
<dbReference type="PANTHER" id="PTHR44027">
    <property type="entry name" value="DNAJ HOMOLOG SUBFAMILY C MEMBER 5 HOMOLOG"/>
    <property type="match status" value="1"/>
</dbReference>
<reference evidence="8 9" key="1">
    <citation type="journal article" date="2020" name="BMC Genomics">
        <title>Intraspecific diversification of the crop wild relative Brassica cretica Lam. using demographic model selection.</title>
        <authorList>
            <person name="Kioukis A."/>
            <person name="Michalopoulou V.A."/>
            <person name="Briers L."/>
            <person name="Pirintsos S."/>
            <person name="Studholme D.J."/>
            <person name="Pavlidis P."/>
            <person name="Sarris P.F."/>
        </authorList>
    </citation>
    <scope>NUCLEOTIDE SEQUENCE [LARGE SCALE GENOMIC DNA]</scope>
    <source>
        <strain evidence="9">cv. PFS-1207/04</strain>
    </source>
</reference>
<feature type="signal peptide" evidence="6">
    <location>
        <begin position="1"/>
        <end position="23"/>
    </location>
</feature>
<evidence type="ECO:0000256" key="1">
    <source>
        <dbReference type="ARBA" id="ARBA00004635"/>
    </source>
</evidence>
<dbReference type="InterPro" id="IPR001623">
    <property type="entry name" value="DnaJ_domain"/>
</dbReference>
<keyword evidence="4" id="KW-0143">Chaperone</keyword>
<dbReference type="PROSITE" id="PS50076">
    <property type="entry name" value="DNAJ_2"/>
    <property type="match status" value="1"/>
</dbReference>
<dbReference type="SMART" id="SM00271">
    <property type="entry name" value="DnaJ"/>
    <property type="match status" value="1"/>
</dbReference>
<keyword evidence="6" id="KW-0732">Signal</keyword>
<gene>
    <name evidence="8" type="ORF">DY000_02055863</name>
</gene>
<feature type="domain" description="J" evidence="7">
    <location>
        <begin position="26"/>
        <end position="91"/>
    </location>
</feature>
<name>A0ABQ7AGY2_BRACR</name>
<accession>A0ABQ7AGY2</accession>
<keyword evidence="5" id="KW-0449">Lipoprotein</keyword>